<feature type="compositionally biased region" description="Basic and acidic residues" evidence="5">
    <location>
        <begin position="45"/>
        <end position="57"/>
    </location>
</feature>
<comment type="function">
    <text evidence="4">S-adenosyl-L-methionine-dependent methyltransferase.</text>
</comment>
<dbReference type="Pfam" id="PF08242">
    <property type="entry name" value="Methyltransf_12"/>
    <property type="match status" value="1"/>
</dbReference>
<dbReference type="Gene3D" id="3.40.50.150">
    <property type="entry name" value="Vaccinia Virus protein VP39"/>
    <property type="match status" value="1"/>
</dbReference>
<sequence>MSLPDHDNPPDLSTLSLSTPEPHQEAEPEPEPEAEAGTEAGAELLPHRSHDPLTNLKRTDPFKFGSRYLSPQDNIYEFNAWDHVTPDSAFEHYAASQYAFQSSHPVSAYDATRFNTHPEKWWNKFYANNTSNFFKDRKWLQQEFPILKEVTKRGVGRKVVLEVGAGAGNTAFPILKANANEELMVHAVDFSERAVEIIRGDGQYDERYVKASVWDVASTEGLPEGVEEGSVDVVVMVFMFSALSPEQWERAVANVWRCLKEGGEVCFRDYGKGDLTQVRFKRERLLEGRFYVRGDGTRVYFFEEEELRRIWGNEAAKTDVGDEAVERTKGEASEEPTATRNGFSKIDGDVVNGTIAETKGNPDDPSPTSKHAFEIVSLGVDRRMLVNRQKQLKMYRCWIQGHFRKPYAFPPK</sequence>
<reference evidence="7" key="1">
    <citation type="submission" date="2023-03" db="EMBL/GenBank/DDBJ databases">
        <title>Complete genome of Cladonia borealis.</title>
        <authorList>
            <person name="Park H."/>
        </authorList>
    </citation>
    <scope>NUCLEOTIDE SEQUENCE</scope>
    <source>
        <strain evidence="7">ANT050790</strain>
    </source>
</reference>
<feature type="compositionally biased region" description="Acidic residues" evidence="5">
    <location>
        <begin position="27"/>
        <end position="36"/>
    </location>
</feature>
<evidence type="ECO:0000313" key="8">
    <source>
        <dbReference type="Proteomes" id="UP001166286"/>
    </source>
</evidence>
<evidence type="ECO:0000256" key="2">
    <source>
        <dbReference type="ARBA" id="ARBA00022603"/>
    </source>
</evidence>
<dbReference type="AlphaFoldDB" id="A0AA39V7F8"/>
<dbReference type="InterPro" id="IPR029063">
    <property type="entry name" value="SAM-dependent_MTases_sf"/>
</dbReference>
<keyword evidence="8" id="KW-1185">Reference proteome</keyword>
<keyword evidence="3 4" id="KW-0808">Transferase</keyword>
<evidence type="ECO:0000256" key="1">
    <source>
        <dbReference type="ARBA" id="ARBA00009725"/>
    </source>
</evidence>
<dbReference type="PANTHER" id="PTHR22809">
    <property type="entry name" value="METHYLTRANSFERASE-RELATED"/>
    <property type="match status" value="1"/>
</dbReference>
<evidence type="ECO:0000256" key="5">
    <source>
        <dbReference type="SAM" id="MobiDB-lite"/>
    </source>
</evidence>
<name>A0AA39V7F8_9LECA</name>
<dbReference type="GO" id="GO:0052735">
    <property type="term" value="F:tRNA (cytidine-3-)-methyltransferase activity"/>
    <property type="evidence" value="ECO:0007669"/>
    <property type="project" value="TreeGrafter"/>
</dbReference>
<accession>A0AA39V7F8</accession>
<gene>
    <name evidence="7" type="ORF">JMJ35_000872</name>
</gene>
<feature type="region of interest" description="Disordered" evidence="5">
    <location>
        <begin position="1"/>
        <end position="57"/>
    </location>
</feature>
<dbReference type="CDD" id="cd02440">
    <property type="entry name" value="AdoMet_MTases"/>
    <property type="match status" value="1"/>
</dbReference>
<dbReference type="GO" id="GO:0032259">
    <property type="term" value="P:methylation"/>
    <property type="evidence" value="ECO:0007669"/>
    <property type="project" value="UniProtKB-KW"/>
</dbReference>
<dbReference type="EC" id="2.1.1.-" evidence="4"/>
<proteinExistence type="inferred from homology"/>
<evidence type="ECO:0000313" key="7">
    <source>
        <dbReference type="EMBL" id="KAK0516269.1"/>
    </source>
</evidence>
<dbReference type="InterPro" id="IPR026113">
    <property type="entry name" value="METTL2/6/8-like"/>
</dbReference>
<dbReference type="SUPFAM" id="SSF53335">
    <property type="entry name" value="S-adenosyl-L-methionine-dependent methyltransferases"/>
    <property type="match status" value="1"/>
</dbReference>
<organism evidence="7 8">
    <name type="scientific">Cladonia borealis</name>
    <dbReference type="NCBI Taxonomy" id="184061"/>
    <lineage>
        <taxon>Eukaryota</taxon>
        <taxon>Fungi</taxon>
        <taxon>Dikarya</taxon>
        <taxon>Ascomycota</taxon>
        <taxon>Pezizomycotina</taxon>
        <taxon>Lecanoromycetes</taxon>
        <taxon>OSLEUM clade</taxon>
        <taxon>Lecanoromycetidae</taxon>
        <taxon>Lecanorales</taxon>
        <taxon>Lecanorineae</taxon>
        <taxon>Cladoniaceae</taxon>
        <taxon>Cladonia</taxon>
    </lineage>
</organism>
<comment type="similarity">
    <text evidence="1 4">Belongs to the methyltransferase superfamily. METL family.</text>
</comment>
<dbReference type="PANTHER" id="PTHR22809:SF11">
    <property type="entry name" value="TRNA N(3)-METHYLCYTIDINE METHYLTRANSFERASE METTL2"/>
    <property type="match status" value="1"/>
</dbReference>
<keyword evidence="2 4" id="KW-0489">Methyltransferase</keyword>
<dbReference type="Proteomes" id="UP001166286">
    <property type="component" value="Unassembled WGS sequence"/>
</dbReference>
<evidence type="ECO:0000259" key="6">
    <source>
        <dbReference type="Pfam" id="PF08242"/>
    </source>
</evidence>
<protein>
    <recommendedName>
        <fullName evidence="4">tRNA N(3)-methylcytidine methyltransferase</fullName>
        <ecNumber evidence="4">2.1.1.-</ecNumber>
    </recommendedName>
</protein>
<evidence type="ECO:0000256" key="3">
    <source>
        <dbReference type="ARBA" id="ARBA00022679"/>
    </source>
</evidence>
<dbReference type="InterPro" id="IPR013217">
    <property type="entry name" value="Methyltransf_12"/>
</dbReference>
<evidence type="ECO:0000256" key="4">
    <source>
        <dbReference type="PIRNR" id="PIRNR037755"/>
    </source>
</evidence>
<dbReference type="PIRSF" id="PIRSF037755">
    <property type="entry name" value="Mettl2_prd"/>
    <property type="match status" value="1"/>
</dbReference>
<dbReference type="EMBL" id="JAFEKC020000002">
    <property type="protein sequence ID" value="KAK0516269.1"/>
    <property type="molecule type" value="Genomic_DNA"/>
</dbReference>
<feature type="domain" description="Methyltransferase type 12" evidence="6">
    <location>
        <begin position="161"/>
        <end position="264"/>
    </location>
</feature>
<comment type="caution">
    <text evidence="7">The sequence shown here is derived from an EMBL/GenBank/DDBJ whole genome shotgun (WGS) entry which is preliminary data.</text>
</comment>